<gene>
    <name evidence="6" type="ORF">MNEG_2994</name>
</gene>
<dbReference type="STRING" id="145388.A0A0D2NJ84"/>
<sequence length="788" mass="82541">MPMVACSPPTASRSPALPIGARSGSARVARISDGGVAKPADSGASPFRPAPCFSFSTGTTSRSMSVASTGGSAARPPSGATAVKAGSMQFGFDVKADVPLDARAPPLAAALGPLSPGRRETKPSLLSMALSDLPLAGSLSFAAPFDLYGSASPSLSFLHAQDQQQLAEPDMSPLNALVPQHPVLDAPVVRSAYAAASRAHAGQVRKSGEPVLSHCLATAAILAELGLPEETVAAGLLHDVLSDTRVTACQLEEYVPRSCVELVEKVTRLSEVSQLYRDNAHSLEAASILDMLTSMSDVGALLIKLADRLHNMRTIGSLARCKQVRMASETLDVFSVLANRLGAWSVKAELEDLAFKTLQPEDYEAVSAAVAARTAAIDLPMRVAQVRAALAAAGLEVVDVSGRVKNIYGVWRKLQAGGLGVERIDEVYDVAALRVVVPHKHDCYRALREVEGLWAAVPGRFKDYIRNRKGNGYQSLHTSVTAAAGDAAVADDVTGLPAALLEVQIRTPKMHYIAEYGFAAHWRYKEKLSREDLWLDRLVQWKKWVAAEKLRLRDAKVREGGSLQRDVAIAALIEAAAAAASAAASPAVGSPAAVAAAYAAPPSEQQQHHQQQGSPASGGSPAAAAAELDARFMARFSIQPVSDEDLEAHAAQVLISGPRGVRVEGVPARCTLAQLLASGAVAAAESRGCSLRLNGEPVPLLARREVVLRPGDHLAFVEEPCLVPSRAGGRVAAPAAPAAAPSLVVGADSDDLPPLTVFMPGQSTPMEVSLGRRLAASSSRLRQAALAM</sequence>
<keyword evidence="3" id="KW-0342">GTP-binding</keyword>
<dbReference type="CDD" id="cd00077">
    <property type="entry name" value="HDc"/>
    <property type="match status" value="1"/>
</dbReference>
<keyword evidence="7" id="KW-1185">Reference proteome</keyword>
<evidence type="ECO:0000256" key="3">
    <source>
        <dbReference type="ARBA" id="ARBA00023134"/>
    </source>
</evidence>
<dbReference type="AlphaFoldDB" id="A0A0D2NJ84"/>
<feature type="region of interest" description="Disordered" evidence="4">
    <location>
        <begin position="599"/>
        <end position="622"/>
    </location>
</feature>
<dbReference type="InterPro" id="IPR043519">
    <property type="entry name" value="NT_sf"/>
</dbReference>
<dbReference type="Pfam" id="PF04607">
    <property type="entry name" value="RelA_SpoT"/>
    <property type="match status" value="1"/>
</dbReference>
<organism evidence="6 7">
    <name type="scientific">Monoraphidium neglectum</name>
    <dbReference type="NCBI Taxonomy" id="145388"/>
    <lineage>
        <taxon>Eukaryota</taxon>
        <taxon>Viridiplantae</taxon>
        <taxon>Chlorophyta</taxon>
        <taxon>core chlorophytes</taxon>
        <taxon>Chlorophyceae</taxon>
        <taxon>CS clade</taxon>
        <taxon>Sphaeropleales</taxon>
        <taxon>Selenastraceae</taxon>
        <taxon>Monoraphidium</taxon>
    </lineage>
</organism>
<dbReference type="PANTHER" id="PTHR21262:SF31">
    <property type="entry name" value="GTP PYROPHOSPHOKINASE"/>
    <property type="match status" value="1"/>
</dbReference>
<dbReference type="FunFam" id="1.10.3210.10:FF:000001">
    <property type="entry name" value="GTP pyrophosphokinase RelA"/>
    <property type="match status" value="1"/>
</dbReference>
<dbReference type="SMART" id="SM00954">
    <property type="entry name" value="RelA_SpoT"/>
    <property type="match status" value="1"/>
</dbReference>
<dbReference type="InterPro" id="IPR006674">
    <property type="entry name" value="HD_domain"/>
</dbReference>
<dbReference type="GO" id="GO:0015969">
    <property type="term" value="P:guanosine tetraphosphate metabolic process"/>
    <property type="evidence" value="ECO:0007669"/>
    <property type="project" value="InterPro"/>
</dbReference>
<dbReference type="EC" id="2.7.6.5" evidence="2"/>
<dbReference type="SUPFAM" id="SSF109604">
    <property type="entry name" value="HD-domain/PDEase-like"/>
    <property type="match status" value="1"/>
</dbReference>
<dbReference type="SUPFAM" id="SSF81301">
    <property type="entry name" value="Nucleotidyltransferase"/>
    <property type="match status" value="1"/>
</dbReference>
<dbReference type="OrthoDB" id="430679at2759"/>
<evidence type="ECO:0000313" key="6">
    <source>
        <dbReference type="EMBL" id="KIZ04966.1"/>
    </source>
</evidence>
<dbReference type="GO" id="GO:0009507">
    <property type="term" value="C:chloroplast"/>
    <property type="evidence" value="ECO:0007669"/>
    <property type="project" value="TreeGrafter"/>
</dbReference>
<name>A0A0D2NJ84_9CHLO</name>
<evidence type="ECO:0000259" key="5">
    <source>
        <dbReference type="PROSITE" id="PS51831"/>
    </source>
</evidence>
<dbReference type="CDD" id="cd05399">
    <property type="entry name" value="NT_Rel-Spo_like"/>
    <property type="match status" value="1"/>
</dbReference>
<protein>
    <recommendedName>
        <fullName evidence="2">GTP diphosphokinase</fullName>
        <ecNumber evidence="2">2.7.6.5</ecNumber>
    </recommendedName>
</protein>
<dbReference type="Proteomes" id="UP000054498">
    <property type="component" value="Unassembled WGS sequence"/>
</dbReference>
<dbReference type="Gene3D" id="1.10.3210.10">
    <property type="entry name" value="Hypothetical protein af1432"/>
    <property type="match status" value="1"/>
</dbReference>
<comment type="similarity">
    <text evidence="1">Belongs to the RelA/SpoT family.</text>
</comment>
<evidence type="ECO:0000313" key="7">
    <source>
        <dbReference type="Proteomes" id="UP000054498"/>
    </source>
</evidence>
<dbReference type="Gene3D" id="3.30.460.10">
    <property type="entry name" value="Beta Polymerase, domain 2"/>
    <property type="match status" value="1"/>
</dbReference>
<dbReference type="KEGG" id="mng:MNEG_2994"/>
<dbReference type="InterPro" id="IPR003607">
    <property type="entry name" value="HD/PDEase_dom"/>
</dbReference>
<keyword evidence="3" id="KW-0547">Nucleotide-binding</keyword>
<dbReference type="EMBL" id="KK100579">
    <property type="protein sequence ID" value="KIZ04966.1"/>
    <property type="molecule type" value="Genomic_DNA"/>
</dbReference>
<dbReference type="GO" id="GO:0005525">
    <property type="term" value="F:GTP binding"/>
    <property type="evidence" value="ECO:0007669"/>
    <property type="project" value="UniProtKB-KW"/>
</dbReference>
<dbReference type="SMART" id="SM00471">
    <property type="entry name" value="HDc"/>
    <property type="match status" value="1"/>
</dbReference>
<evidence type="ECO:0000256" key="4">
    <source>
        <dbReference type="SAM" id="MobiDB-lite"/>
    </source>
</evidence>
<evidence type="ECO:0000256" key="1">
    <source>
        <dbReference type="ARBA" id="ARBA00007476"/>
    </source>
</evidence>
<accession>A0A0D2NJ84</accession>
<dbReference type="PANTHER" id="PTHR21262">
    <property type="entry name" value="GUANOSINE-3',5'-BIS DIPHOSPHATE 3'-PYROPHOSPHOHYDROLASE"/>
    <property type="match status" value="1"/>
</dbReference>
<dbReference type="Pfam" id="PF13328">
    <property type="entry name" value="HD_4"/>
    <property type="match status" value="1"/>
</dbReference>
<dbReference type="PROSITE" id="PS51831">
    <property type="entry name" value="HD"/>
    <property type="match status" value="1"/>
</dbReference>
<dbReference type="RefSeq" id="XP_013903985.1">
    <property type="nucleotide sequence ID" value="XM_014048531.1"/>
</dbReference>
<dbReference type="GeneID" id="25735872"/>
<dbReference type="GO" id="GO:0008728">
    <property type="term" value="F:GTP diphosphokinase activity"/>
    <property type="evidence" value="ECO:0007669"/>
    <property type="project" value="UniProtKB-EC"/>
</dbReference>
<dbReference type="InterPro" id="IPR007685">
    <property type="entry name" value="RelA_SpoT"/>
</dbReference>
<reference evidence="6 7" key="1">
    <citation type="journal article" date="2013" name="BMC Genomics">
        <title>Reconstruction of the lipid metabolism for the microalga Monoraphidium neglectum from its genome sequence reveals characteristics suitable for biofuel production.</title>
        <authorList>
            <person name="Bogen C."/>
            <person name="Al-Dilaimi A."/>
            <person name="Albersmeier A."/>
            <person name="Wichmann J."/>
            <person name="Grundmann M."/>
            <person name="Rupp O."/>
            <person name="Lauersen K.J."/>
            <person name="Blifernez-Klassen O."/>
            <person name="Kalinowski J."/>
            <person name="Goesmann A."/>
            <person name="Mussgnug J.H."/>
            <person name="Kruse O."/>
        </authorList>
    </citation>
    <scope>NUCLEOTIDE SEQUENCE [LARGE SCALE GENOMIC DNA]</scope>
    <source>
        <strain evidence="6 7">SAG 48.87</strain>
    </source>
</reference>
<feature type="domain" description="HD" evidence="5">
    <location>
        <begin position="211"/>
        <end position="312"/>
    </location>
</feature>
<proteinExistence type="inferred from homology"/>
<evidence type="ECO:0000256" key="2">
    <source>
        <dbReference type="ARBA" id="ARBA00013251"/>
    </source>
</evidence>